<evidence type="ECO:0000256" key="1">
    <source>
        <dbReference type="SAM" id="Phobius"/>
    </source>
</evidence>
<feature type="signal peptide" evidence="2">
    <location>
        <begin position="1"/>
        <end position="26"/>
    </location>
</feature>
<evidence type="ECO:0000256" key="2">
    <source>
        <dbReference type="SAM" id="SignalP"/>
    </source>
</evidence>
<keyword evidence="1" id="KW-0472">Membrane</keyword>
<organism evidence="3 4">
    <name type="scientific">Schistosoma mansoni</name>
    <name type="common">Blood fluke</name>
    <dbReference type="NCBI Taxonomy" id="6183"/>
    <lineage>
        <taxon>Eukaryota</taxon>
        <taxon>Metazoa</taxon>
        <taxon>Spiralia</taxon>
        <taxon>Lophotrochozoa</taxon>
        <taxon>Platyhelminthes</taxon>
        <taxon>Trematoda</taxon>
        <taxon>Digenea</taxon>
        <taxon>Strigeidida</taxon>
        <taxon>Schistosomatoidea</taxon>
        <taxon>Schistosomatidae</taxon>
        <taxon>Schistosoma</taxon>
    </lineage>
</organism>
<dbReference type="HOGENOM" id="CLU_1312925_0_0_1"/>
<keyword evidence="1" id="KW-1133">Transmembrane helix</keyword>
<name>C4QPM1_SCHMA</name>
<dbReference type="Proteomes" id="UP000008854">
    <property type="component" value="Unassembled WGS sequence"/>
</dbReference>
<feature type="chain" id="PRO_5040232427" evidence="2">
    <location>
        <begin position="27"/>
        <end position="348"/>
    </location>
</feature>
<dbReference type="InParanoid" id="C4QPM1"/>
<keyword evidence="3" id="KW-1185">Reference proteome</keyword>
<proteinExistence type="predicted"/>
<feature type="transmembrane region" description="Helical" evidence="1">
    <location>
        <begin position="315"/>
        <end position="340"/>
    </location>
</feature>
<evidence type="ECO:0000313" key="3">
    <source>
        <dbReference type="Proteomes" id="UP000008854"/>
    </source>
</evidence>
<dbReference type="WBParaSite" id="Smp_179970.1">
    <property type="protein sequence ID" value="Smp_179970.1"/>
    <property type="gene ID" value="Smp_179970"/>
</dbReference>
<sequence length="348" mass="40655">MRYNFSPSLWILIYLFFVWNYKRFNCNDICKNPDLEHYENVIFENDTYRYSLHYYYSMRIQRNQPQPVSSERFNNKIDFRYEARPQFSISFYGSHVEEIDFHEDDGNTAYEFGRSYIGNTYNYIENYKKSDTAVLEEKELLGAKWTFSINVNGSEVTATMTTLMHPNGKLSFHYDNIPMEIEESRLQSKIVGIIRCEGGLKKPEISVPAKWIKSGSLVEFEVIGEICSQYNTSETCQKATTLTMTCFWCEKGKKCIESNDQNTHGLKVNDCRVEKSDVNDLNSSTTMEHSETTLGITEVQTTKTTEGNKQDKSHWYLYVVIPLVASLFLICIGCIIWRWLLRRKRSNG</sequence>
<reference evidence="3" key="1">
    <citation type="journal article" date="2012" name="PLoS Negl. Trop. Dis.">
        <title>A systematically improved high quality genome and transcriptome of the human blood fluke Schistosoma mansoni.</title>
        <authorList>
            <person name="Protasio A.V."/>
            <person name="Tsai I.J."/>
            <person name="Babbage A."/>
            <person name="Nichol S."/>
            <person name="Hunt M."/>
            <person name="Aslett M.A."/>
            <person name="De Silva N."/>
            <person name="Velarde G.S."/>
            <person name="Anderson T.J."/>
            <person name="Clark R.C."/>
            <person name="Davidson C."/>
            <person name="Dillon G.P."/>
            <person name="Holroyd N.E."/>
            <person name="LoVerde P.T."/>
            <person name="Lloyd C."/>
            <person name="McQuillan J."/>
            <person name="Oliveira G."/>
            <person name="Otto T.D."/>
            <person name="Parker-Manuel S.J."/>
            <person name="Quail M.A."/>
            <person name="Wilson R.A."/>
            <person name="Zerlotini A."/>
            <person name="Dunne D.W."/>
            <person name="Berriman M."/>
        </authorList>
    </citation>
    <scope>NUCLEOTIDE SEQUENCE [LARGE SCALE GENOMIC DNA]</scope>
    <source>
        <strain evidence="3">Puerto Rican</strain>
    </source>
</reference>
<evidence type="ECO:0000313" key="4">
    <source>
        <dbReference type="WBParaSite" id="Smp_179970.1"/>
    </source>
</evidence>
<dbReference type="AlphaFoldDB" id="C4QPM1"/>
<keyword evidence="2" id="KW-0732">Signal</keyword>
<accession>C4QPM1</accession>
<protein>
    <submittedName>
        <fullName evidence="4">Egg protein CP391S-like</fullName>
    </submittedName>
</protein>
<dbReference type="PhylomeDB" id="C4QPM1"/>
<reference evidence="4" key="2">
    <citation type="submission" date="2018-12" db="UniProtKB">
        <authorList>
            <consortium name="WormBaseParasite"/>
        </authorList>
    </citation>
    <scope>IDENTIFICATION</scope>
    <source>
        <strain evidence="4">Puerto Rican</strain>
    </source>
</reference>
<keyword evidence="1" id="KW-0812">Transmembrane</keyword>